<dbReference type="Pfam" id="PF08439">
    <property type="entry name" value="Peptidase_M3_N"/>
    <property type="match status" value="1"/>
</dbReference>
<evidence type="ECO:0000256" key="6">
    <source>
        <dbReference type="RuleBase" id="RU003435"/>
    </source>
</evidence>
<evidence type="ECO:0000256" key="4">
    <source>
        <dbReference type="ARBA" id="ARBA00022833"/>
    </source>
</evidence>
<dbReference type="Gene3D" id="1.20.140.70">
    <property type="entry name" value="Oligopeptidase f, N-terminal domain"/>
    <property type="match status" value="1"/>
</dbReference>
<keyword evidence="1 6" id="KW-0645">Protease</keyword>
<dbReference type="InterPro" id="IPR013647">
    <property type="entry name" value="OligopepF_N_dom"/>
</dbReference>
<evidence type="ECO:0000259" key="7">
    <source>
        <dbReference type="Pfam" id="PF01432"/>
    </source>
</evidence>
<keyword evidence="4 6" id="KW-0862">Zinc</keyword>
<dbReference type="InterPro" id="IPR001333">
    <property type="entry name" value="Peptidase_M32_Taq"/>
</dbReference>
<accession>A0A4R6TTW9</accession>
<dbReference type="RefSeq" id="WP_133581349.1">
    <property type="nucleotide sequence ID" value="NZ_SNYJ01000014.1"/>
</dbReference>
<proteinExistence type="inferred from homology"/>
<evidence type="ECO:0000256" key="3">
    <source>
        <dbReference type="ARBA" id="ARBA00022801"/>
    </source>
</evidence>
<keyword evidence="3 6" id="KW-0378">Hydrolase</keyword>
<dbReference type="GO" id="GO:0006508">
    <property type="term" value="P:proteolysis"/>
    <property type="evidence" value="ECO:0007669"/>
    <property type="project" value="UniProtKB-KW"/>
</dbReference>
<dbReference type="GO" id="GO:0004222">
    <property type="term" value="F:metalloendopeptidase activity"/>
    <property type="evidence" value="ECO:0007669"/>
    <property type="project" value="InterPro"/>
</dbReference>
<dbReference type="CDD" id="cd09607">
    <property type="entry name" value="M3B_PepF"/>
    <property type="match status" value="1"/>
</dbReference>
<keyword evidence="10" id="KW-1185">Reference proteome</keyword>
<dbReference type="InterPro" id="IPR042088">
    <property type="entry name" value="OligoPept_F_C"/>
</dbReference>
<comment type="cofactor">
    <cofactor evidence="6">
        <name>Zn(2+)</name>
        <dbReference type="ChEBI" id="CHEBI:29105"/>
    </cofactor>
    <text evidence="6">Binds 1 zinc ion.</text>
</comment>
<evidence type="ECO:0000259" key="8">
    <source>
        <dbReference type="Pfam" id="PF08439"/>
    </source>
</evidence>
<evidence type="ECO:0000256" key="1">
    <source>
        <dbReference type="ARBA" id="ARBA00022670"/>
    </source>
</evidence>
<dbReference type="GO" id="GO:0046872">
    <property type="term" value="F:metal ion binding"/>
    <property type="evidence" value="ECO:0007669"/>
    <property type="project" value="UniProtKB-UniRule"/>
</dbReference>
<dbReference type="InterPro" id="IPR034006">
    <property type="entry name" value="M3B_PepF_2"/>
</dbReference>
<organism evidence="9 10">
    <name type="scientific">Aureibacillus halotolerans</name>
    <dbReference type="NCBI Taxonomy" id="1508390"/>
    <lineage>
        <taxon>Bacteria</taxon>
        <taxon>Bacillati</taxon>
        <taxon>Bacillota</taxon>
        <taxon>Bacilli</taxon>
        <taxon>Bacillales</taxon>
        <taxon>Bacillaceae</taxon>
        <taxon>Aureibacillus</taxon>
    </lineage>
</organism>
<dbReference type="PANTHER" id="PTHR34217:SF1">
    <property type="entry name" value="CARBOXYPEPTIDASE 1"/>
    <property type="match status" value="1"/>
</dbReference>
<dbReference type="OrthoDB" id="9769691at2"/>
<evidence type="ECO:0000256" key="2">
    <source>
        <dbReference type="ARBA" id="ARBA00022723"/>
    </source>
</evidence>
<protein>
    <submittedName>
        <fullName evidence="9">PepF/M3 family oligoendopeptidase</fullName>
    </submittedName>
</protein>
<dbReference type="Proteomes" id="UP000295632">
    <property type="component" value="Unassembled WGS sequence"/>
</dbReference>
<reference evidence="9 10" key="1">
    <citation type="submission" date="2019-03" db="EMBL/GenBank/DDBJ databases">
        <title>Genomic Encyclopedia of Type Strains, Phase IV (KMG-IV): sequencing the most valuable type-strain genomes for metagenomic binning, comparative biology and taxonomic classification.</title>
        <authorList>
            <person name="Goeker M."/>
        </authorList>
    </citation>
    <scope>NUCLEOTIDE SEQUENCE [LARGE SCALE GENOMIC DNA]</scope>
    <source>
        <strain evidence="9 10">DSM 28697</strain>
    </source>
</reference>
<comment type="similarity">
    <text evidence="6">Belongs to the peptidase M3 family.</text>
</comment>
<dbReference type="NCBIfam" id="TIGR02290">
    <property type="entry name" value="M3_fam_3"/>
    <property type="match status" value="1"/>
</dbReference>
<dbReference type="AlphaFoldDB" id="A0A4R6TTW9"/>
<feature type="domain" description="Oligopeptidase F N-terminal" evidence="8">
    <location>
        <begin position="109"/>
        <end position="173"/>
    </location>
</feature>
<dbReference type="InterPro" id="IPR001567">
    <property type="entry name" value="Pept_M3A_M3B_dom"/>
</dbReference>
<dbReference type="SUPFAM" id="SSF55486">
    <property type="entry name" value="Metalloproteases ('zincins'), catalytic domain"/>
    <property type="match status" value="1"/>
</dbReference>
<dbReference type="Gene3D" id="1.10.1370.20">
    <property type="entry name" value="Oligoendopeptidase f, C-terminal domain"/>
    <property type="match status" value="1"/>
</dbReference>
<evidence type="ECO:0000313" key="10">
    <source>
        <dbReference type="Proteomes" id="UP000295632"/>
    </source>
</evidence>
<dbReference type="EMBL" id="SNYJ01000014">
    <property type="protein sequence ID" value="TDQ37148.1"/>
    <property type="molecule type" value="Genomic_DNA"/>
</dbReference>
<dbReference type="PANTHER" id="PTHR34217">
    <property type="entry name" value="METAL-DEPENDENT CARBOXYPEPTIDASE"/>
    <property type="match status" value="1"/>
</dbReference>
<name>A0A4R6TTW9_9BACI</name>
<gene>
    <name evidence="9" type="ORF">EV213_11427</name>
</gene>
<keyword evidence="5 6" id="KW-0482">Metalloprotease</keyword>
<dbReference type="Pfam" id="PF01432">
    <property type="entry name" value="Peptidase_M3"/>
    <property type="match status" value="1"/>
</dbReference>
<feature type="domain" description="Peptidase M3A/M3B catalytic" evidence="7">
    <location>
        <begin position="196"/>
        <end position="571"/>
    </location>
</feature>
<comment type="caution">
    <text evidence="9">The sequence shown here is derived from an EMBL/GenBank/DDBJ whole genome shotgun (WGS) entry which is preliminary data.</text>
</comment>
<dbReference type="GO" id="GO:0004181">
    <property type="term" value="F:metallocarboxypeptidase activity"/>
    <property type="evidence" value="ECO:0007669"/>
    <property type="project" value="InterPro"/>
</dbReference>
<evidence type="ECO:0000256" key="5">
    <source>
        <dbReference type="ARBA" id="ARBA00023049"/>
    </source>
</evidence>
<dbReference type="InterPro" id="IPR011977">
    <property type="entry name" value="Pept_M3B_clade3"/>
</dbReference>
<sequence length="593" mass="67922">MTYEMTWDIETFFAGGSDSKEFSAYLDQIKQGIEHIQHVPPGAQTFESFCQTIDQFSSLHTSLREAFAFTSCLVAQDMTDEKAKALQGQLVTLNSRATNALTVWESSLTTIGQTTWDEWMRSEELGAIAFPLNEIRETRAQKLSDAEETLINALSMNGYQGWELLYNTLVQSIRVPFEEDGQTTWLSAGQAANALSSPDTEVRERLFASWEKAWADKGAFFAETLNNFGGFRLQVYGARGWDSIMKEPLQHNRMKEETLDAMWGAITKHKQPFVQYLQRKAELLGKAKMDWQDVNAPLGENKKDWNYQAGAEFIRRQFHQFSEAMGDFAEHALSERWIEAEDRDNKRPGGFCTTFPESKESRIFMTYAGTASNVLTLAHELGHAFHNYVLRDLPLYQRSYSMNVAETASTFAEMIVTDAAVNQASSKNEKMALLDDKLQRSVAFFMDIHSRYLFETRFYEERKNGSVPYQRLNELMEEAQQEAFAGAIGKTHPHFWASKLHFYNTSVPFYNFPYTFGYLFSLSVYARAQKEGKNFEEKYMDLLRDTASMTVEDLAMKHLQADITKEAFWEEGIALCIEDVEEFLELTEGESAE</sequence>
<keyword evidence="2 6" id="KW-0479">Metal-binding</keyword>
<evidence type="ECO:0000313" key="9">
    <source>
        <dbReference type="EMBL" id="TDQ37148.1"/>
    </source>
</evidence>